<feature type="domain" description="3-hydroxyacyl-CoA dehydrogenase C-terminal" evidence="4">
    <location>
        <begin position="194"/>
        <end position="292"/>
    </location>
</feature>
<dbReference type="EMBL" id="CP031148">
    <property type="protein sequence ID" value="AXG09580.1"/>
    <property type="molecule type" value="Genomic_DNA"/>
</dbReference>
<evidence type="ECO:0000313" key="8">
    <source>
        <dbReference type="Proteomes" id="UP000252985"/>
    </source>
</evidence>
<dbReference type="PANTHER" id="PTHR48075:SF5">
    <property type="entry name" value="3-HYDROXYBUTYRYL-COA DEHYDROGENASE"/>
    <property type="match status" value="1"/>
</dbReference>
<dbReference type="GO" id="GO:0008691">
    <property type="term" value="F:3-hydroxybutyryl-CoA dehydrogenase activity"/>
    <property type="evidence" value="ECO:0007669"/>
    <property type="project" value="TreeGrafter"/>
</dbReference>
<keyword evidence="9" id="KW-1185">Reference proteome</keyword>
<dbReference type="Gene3D" id="3.40.50.720">
    <property type="entry name" value="NAD(P)-binding Rossmann-like Domain"/>
    <property type="match status" value="1"/>
</dbReference>
<dbReference type="Proteomes" id="UP000252985">
    <property type="component" value="Chromosome"/>
</dbReference>
<dbReference type="Proteomes" id="UP000253273">
    <property type="component" value="Chromosome"/>
</dbReference>
<dbReference type="InterPro" id="IPR022694">
    <property type="entry name" value="3-OHacyl-CoA_DH"/>
</dbReference>
<dbReference type="Gene3D" id="1.10.1040.10">
    <property type="entry name" value="N-(1-d-carboxylethyl)-l-norvaline Dehydrogenase, domain 2"/>
    <property type="match status" value="1"/>
</dbReference>
<dbReference type="KEGG" id="haj:DU500_06960"/>
<dbReference type="KEGG" id="haq:DU484_06690"/>
<proteinExistence type="inferred from homology"/>
<reference evidence="7 8" key="1">
    <citation type="submission" date="2018-07" db="EMBL/GenBank/DDBJ databases">
        <title>Genome sequences of Haloplanus sp. CBA1112.</title>
        <authorList>
            <person name="Kim Y.B."/>
            <person name="Roh S.W."/>
        </authorList>
    </citation>
    <scope>NUCLEOTIDE SEQUENCE [LARGE SCALE GENOMIC DNA]</scope>
    <source>
        <strain evidence="7 8">CBA1112</strain>
    </source>
</reference>
<evidence type="ECO:0000256" key="2">
    <source>
        <dbReference type="ARBA" id="ARBA00023002"/>
    </source>
</evidence>
<sequence>MTSPTTSTPAAVAVVGAGTMGHGLALQFARHGAGVTLVDHRESNLDDARTGVDDALDFLAAEGLLEADPDAVRSRIDYTLDTAAAVADAELVVETVSEDLAVKEQVFEQLAAAAPEDAILATNTSSIPITDVAAAVPDAAARVVGCHWWNPPYLLPTVEVVRGTATSDDTVDRTAAFVEAVNREPIRVERDVPGFVWNRIQFAVLRECTHLVSEGVASLPDVERAVRDGYALRTAVVGPFETADLAGLDLFRSIAANLYPHLSDADEPGPLFEERLAAGRGGVADGAGFHEYGASEAAVVRRRNERVAAIRRALDGD</sequence>
<dbReference type="AlphaFoldDB" id="A0A345E1X9"/>
<dbReference type="GeneID" id="37286650"/>
<dbReference type="SUPFAM" id="SSF51735">
    <property type="entry name" value="NAD(P)-binding Rossmann-fold domains"/>
    <property type="match status" value="1"/>
</dbReference>
<dbReference type="InterPro" id="IPR036291">
    <property type="entry name" value="NAD(P)-bd_dom_sf"/>
</dbReference>
<evidence type="ECO:0000313" key="6">
    <source>
        <dbReference type="EMBL" id="AXG06201.1"/>
    </source>
</evidence>
<dbReference type="InterPro" id="IPR006176">
    <property type="entry name" value="3-OHacyl-CoA_DH_NAD-bd"/>
</dbReference>
<dbReference type="InterPro" id="IPR006108">
    <property type="entry name" value="3HC_DH_C"/>
</dbReference>
<keyword evidence="2" id="KW-0560">Oxidoreductase</keyword>
<dbReference type="InterPro" id="IPR013328">
    <property type="entry name" value="6PGD_dom2"/>
</dbReference>
<feature type="site" description="Important for catalytic activity" evidence="3">
    <location>
        <position position="147"/>
    </location>
</feature>
<dbReference type="InterPro" id="IPR008927">
    <property type="entry name" value="6-PGluconate_DH-like_C_sf"/>
</dbReference>
<feature type="domain" description="3-hydroxyacyl-CoA dehydrogenase NAD binding" evidence="5">
    <location>
        <begin position="12"/>
        <end position="191"/>
    </location>
</feature>
<evidence type="ECO:0000259" key="4">
    <source>
        <dbReference type="Pfam" id="PF00725"/>
    </source>
</evidence>
<dbReference type="GO" id="GO:0070403">
    <property type="term" value="F:NAD+ binding"/>
    <property type="evidence" value="ECO:0007669"/>
    <property type="project" value="InterPro"/>
</dbReference>
<dbReference type="SUPFAM" id="SSF48179">
    <property type="entry name" value="6-phosphogluconate dehydrogenase C-terminal domain-like"/>
    <property type="match status" value="1"/>
</dbReference>
<dbReference type="Pfam" id="PF00725">
    <property type="entry name" value="3HCDH"/>
    <property type="match status" value="1"/>
</dbReference>
<comment type="similarity">
    <text evidence="1">Belongs to the 3-hydroxyacyl-CoA dehydrogenase family.</text>
</comment>
<dbReference type="PIRSF" id="PIRSF000105">
    <property type="entry name" value="HCDH"/>
    <property type="match status" value="1"/>
</dbReference>
<dbReference type="InterPro" id="IPR006180">
    <property type="entry name" value="3-OHacyl-CoA_DH_CS"/>
</dbReference>
<name>A0A345E1X9_9EURY</name>
<dbReference type="Pfam" id="PF02737">
    <property type="entry name" value="3HCDH_N"/>
    <property type="match status" value="1"/>
</dbReference>
<reference evidence="6 9" key="2">
    <citation type="submission" date="2018-07" db="EMBL/GenBank/DDBJ databases">
        <title>Genome sequences of Haloplanus sp. CBA1113.</title>
        <authorList>
            <person name="Kim Y.B."/>
            <person name="Roh S.W."/>
        </authorList>
    </citation>
    <scope>NUCLEOTIDE SEQUENCE [LARGE SCALE GENOMIC DNA]</scope>
    <source>
        <strain evidence="6 9">CBA1113</strain>
    </source>
</reference>
<evidence type="ECO:0000256" key="3">
    <source>
        <dbReference type="PIRSR" id="PIRSR000105-1"/>
    </source>
</evidence>
<gene>
    <name evidence="7" type="ORF">DU484_06690</name>
    <name evidence="6" type="ORF">DU500_06960</name>
</gene>
<protein>
    <submittedName>
        <fullName evidence="6">3-hydroxyacyl-CoA dehydrogenase family protein</fullName>
    </submittedName>
</protein>
<accession>A0A345EBK8</accession>
<evidence type="ECO:0000313" key="7">
    <source>
        <dbReference type="EMBL" id="AXG09580.1"/>
    </source>
</evidence>
<evidence type="ECO:0000256" key="1">
    <source>
        <dbReference type="ARBA" id="ARBA00009463"/>
    </source>
</evidence>
<organism evidence="6 9">
    <name type="scientific">Haloplanus rubicundus</name>
    <dbReference type="NCBI Taxonomy" id="1547898"/>
    <lineage>
        <taxon>Archaea</taxon>
        <taxon>Methanobacteriati</taxon>
        <taxon>Methanobacteriota</taxon>
        <taxon>Stenosarchaea group</taxon>
        <taxon>Halobacteria</taxon>
        <taxon>Halobacteriales</taxon>
        <taxon>Haloferacaceae</taxon>
        <taxon>Haloplanus</taxon>
    </lineage>
</organism>
<evidence type="ECO:0000259" key="5">
    <source>
        <dbReference type="Pfam" id="PF02737"/>
    </source>
</evidence>
<accession>A0A345E1X9</accession>
<dbReference type="OrthoDB" id="51300at2157"/>
<dbReference type="PROSITE" id="PS00067">
    <property type="entry name" value="3HCDH"/>
    <property type="match status" value="1"/>
</dbReference>
<dbReference type="EMBL" id="CP031150">
    <property type="protein sequence ID" value="AXG06201.1"/>
    <property type="molecule type" value="Genomic_DNA"/>
</dbReference>
<evidence type="ECO:0000313" key="9">
    <source>
        <dbReference type="Proteomes" id="UP000253273"/>
    </source>
</evidence>
<dbReference type="GO" id="GO:0006635">
    <property type="term" value="P:fatty acid beta-oxidation"/>
    <property type="evidence" value="ECO:0007669"/>
    <property type="project" value="TreeGrafter"/>
</dbReference>
<dbReference type="RefSeq" id="WP_114585343.1">
    <property type="nucleotide sequence ID" value="NZ_CP031148.1"/>
</dbReference>
<dbReference type="PANTHER" id="PTHR48075">
    <property type="entry name" value="3-HYDROXYACYL-COA DEHYDROGENASE FAMILY PROTEIN"/>
    <property type="match status" value="1"/>
</dbReference>